<keyword evidence="3 6" id="KW-0521">NADP</keyword>
<dbReference type="PANTHER" id="PTHR43765">
    <property type="entry name" value="2-DEHYDROPANTOATE 2-REDUCTASE-RELATED"/>
    <property type="match status" value="1"/>
</dbReference>
<dbReference type="SUPFAM" id="SSF51735">
    <property type="entry name" value="NAD(P)-binding Rossmann-fold domains"/>
    <property type="match status" value="1"/>
</dbReference>
<dbReference type="EC" id="1.1.1.169" evidence="2 6"/>
<evidence type="ECO:0000256" key="6">
    <source>
        <dbReference type="RuleBase" id="RU362068"/>
    </source>
</evidence>
<dbReference type="InterPro" id="IPR013752">
    <property type="entry name" value="KPA_reductase"/>
</dbReference>
<dbReference type="GO" id="GO:0005739">
    <property type="term" value="C:mitochondrion"/>
    <property type="evidence" value="ECO:0007669"/>
    <property type="project" value="TreeGrafter"/>
</dbReference>
<dbReference type="Pfam" id="PF02558">
    <property type="entry name" value="ApbA"/>
    <property type="match status" value="1"/>
</dbReference>
<dbReference type="InterPro" id="IPR036291">
    <property type="entry name" value="NAD(P)-bd_dom_sf"/>
</dbReference>
<name>A0A1V6TYV8_9EURO</name>
<feature type="domain" description="Ketopantoate reductase N-terminal" evidence="7">
    <location>
        <begin position="15"/>
        <end position="172"/>
    </location>
</feature>
<dbReference type="STRING" id="303698.A0A1V6TYV8"/>
<comment type="catalytic activity">
    <reaction evidence="6">
        <text>(R)-pantoate + NADP(+) = 2-dehydropantoate + NADPH + H(+)</text>
        <dbReference type="Rhea" id="RHEA:16233"/>
        <dbReference type="ChEBI" id="CHEBI:11561"/>
        <dbReference type="ChEBI" id="CHEBI:15378"/>
        <dbReference type="ChEBI" id="CHEBI:15980"/>
        <dbReference type="ChEBI" id="CHEBI:57783"/>
        <dbReference type="ChEBI" id="CHEBI:58349"/>
        <dbReference type="EC" id="1.1.1.169"/>
    </reaction>
</comment>
<dbReference type="SUPFAM" id="SSF48179">
    <property type="entry name" value="6-phosphogluconate dehydrogenase C-terminal domain-like"/>
    <property type="match status" value="1"/>
</dbReference>
<organism evidence="9 10">
    <name type="scientific">Penicillium steckii</name>
    <dbReference type="NCBI Taxonomy" id="303698"/>
    <lineage>
        <taxon>Eukaryota</taxon>
        <taxon>Fungi</taxon>
        <taxon>Dikarya</taxon>
        <taxon>Ascomycota</taxon>
        <taxon>Pezizomycotina</taxon>
        <taxon>Eurotiomycetes</taxon>
        <taxon>Eurotiomycetidae</taxon>
        <taxon>Eurotiales</taxon>
        <taxon>Aspergillaceae</taxon>
        <taxon>Penicillium</taxon>
    </lineage>
</organism>
<dbReference type="InterPro" id="IPR013328">
    <property type="entry name" value="6PGD_dom2"/>
</dbReference>
<proteinExistence type="inferred from homology"/>
<dbReference type="OrthoDB" id="73846at2759"/>
<comment type="caution">
    <text evidence="9">The sequence shown here is derived from an EMBL/GenBank/DDBJ whole genome shotgun (WGS) entry which is preliminary data.</text>
</comment>
<evidence type="ECO:0000256" key="3">
    <source>
        <dbReference type="ARBA" id="ARBA00022857"/>
    </source>
</evidence>
<dbReference type="PANTHER" id="PTHR43765:SF2">
    <property type="entry name" value="2-DEHYDROPANTOATE 2-REDUCTASE"/>
    <property type="match status" value="1"/>
</dbReference>
<dbReference type="GO" id="GO:0050661">
    <property type="term" value="F:NADP binding"/>
    <property type="evidence" value="ECO:0007669"/>
    <property type="project" value="TreeGrafter"/>
</dbReference>
<keyword evidence="10" id="KW-1185">Reference proteome</keyword>
<dbReference type="InterPro" id="IPR008927">
    <property type="entry name" value="6-PGluconate_DH-like_C_sf"/>
</dbReference>
<feature type="domain" description="Ketopantoate reductase C-terminal" evidence="8">
    <location>
        <begin position="208"/>
        <end position="330"/>
    </location>
</feature>
<dbReference type="InterPro" id="IPR003710">
    <property type="entry name" value="ApbA"/>
</dbReference>
<dbReference type="Gene3D" id="1.10.1040.10">
    <property type="entry name" value="N-(1-d-carboxylethyl)-l-norvaline Dehydrogenase, domain 2"/>
    <property type="match status" value="1"/>
</dbReference>
<evidence type="ECO:0000256" key="5">
    <source>
        <dbReference type="ARBA" id="ARBA00032024"/>
    </source>
</evidence>
<comment type="function">
    <text evidence="6">Catalyzes the NADPH-dependent reduction of ketopantoate into pantoic acid.</text>
</comment>
<dbReference type="InterPro" id="IPR050838">
    <property type="entry name" value="Ketopantoate_reductase"/>
</dbReference>
<protein>
    <recommendedName>
        <fullName evidence="2 6">2-dehydropantoate 2-reductase</fullName>
        <ecNumber evidence="2 6">1.1.1.169</ecNumber>
    </recommendedName>
    <alternativeName>
        <fullName evidence="5 6">Ketopantoate reductase</fullName>
    </alternativeName>
</protein>
<dbReference type="NCBIfam" id="TIGR00745">
    <property type="entry name" value="apbA_panE"/>
    <property type="match status" value="1"/>
</dbReference>
<gene>
    <name evidence="9" type="ORF">PENSTE_c001G00628</name>
</gene>
<evidence type="ECO:0000259" key="7">
    <source>
        <dbReference type="Pfam" id="PF02558"/>
    </source>
</evidence>
<evidence type="ECO:0000256" key="4">
    <source>
        <dbReference type="ARBA" id="ARBA00023002"/>
    </source>
</evidence>
<dbReference type="GO" id="GO:0008677">
    <property type="term" value="F:2-dehydropantoate 2-reductase activity"/>
    <property type="evidence" value="ECO:0007669"/>
    <property type="project" value="UniProtKB-EC"/>
</dbReference>
<dbReference type="AlphaFoldDB" id="A0A1V6TYV8"/>
<evidence type="ECO:0000313" key="9">
    <source>
        <dbReference type="EMBL" id="OQE31502.1"/>
    </source>
</evidence>
<dbReference type="EMBL" id="MLKD01000001">
    <property type="protein sequence ID" value="OQE31502.1"/>
    <property type="molecule type" value="Genomic_DNA"/>
</dbReference>
<sequence length="343" mass="38118">MAPIASTIAALRPRVHILGLGNIGTFAAHSISGIPSGPSVVLLLHRKSLLENYRLNGNKVHLNQEMGRNLLHGDMSSKRFRMDTLTNLIVCVKATQTVTAICSHANRLDRDSNILFLQNGAGMIDEVNSHLFPDPVSRPNYLSGVISHGVTLNEPFDITHTGFSATSIGPVPRDHTRIEDIPVSQLRYLLDILPQSKTLNATSYRYTDILQIQLEKLTVNAFCNPICALNDATNEFLFTVPEMRRSLLKEISQVVLALPELEGVPGIEERFSVDKLESTVNMIIQKTAQTTCSMVWDLRAGRETEVKFINGFWSRMGQITGVKTPMNDDLVCQILARCLEKEK</sequence>
<evidence type="ECO:0000256" key="1">
    <source>
        <dbReference type="ARBA" id="ARBA00007870"/>
    </source>
</evidence>
<evidence type="ECO:0000259" key="8">
    <source>
        <dbReference type="Pfam" id="PF08546"/>
    </source>
</evidence>
<dbReference type="Pfam" id="PF08546">
    <property type="entry name" value="ApbA_C"/>
    <property type="match status" value="1"/>
</dbReference>
<dbReference type="GO" id="GO:0015940">
    <property type="term" value="P:pantothenate biosynthetic process"/>
    <property type="evidence" value="ECO:0007669"/>
    <property type="project" value="InterPro"/>
</dbReference>
<comment type="similarity">
    <text evidence="1 6">Belongs to the ketopantoate reductase family.</text>
</comment>
<dbReference type="Gene3D" id="3.40.50.720">
    <property type="entry name" value="NAD(P)-binding Rossmann-like Domain"/>
    <property type="match status" value="1"/>
</dbReference>
<dbReference type="Proteomes" id="UP000191285">
    <property type="component" value="Unassembled WGS sequence"/>
</dbReference>
<accession>A0A1V6TYV8</accession>
<reference evidence="10" key="1">
    <citation type="journal article" date="2017" name="Nat. Microbiol.">
        <title>Global analysis of biosynthetic gene clusters reveals vast potential of secondary metabolite production in Penicillium species.</title>
        <authorList>
            <person name="Nielsen J.C."/>
            <person name="Grijseels S."/>
            <person name="Prigent S."/>
            <person name="Ji B."/>
            <person name="Dainat J."/>
            <person name="Nielsen K.F."/>
            <person name="Frisvad J.C."/>
            <person name="Workman M."/>
            <person name="Nielsen J."/>
        </authorList>
    </citation>
    <scope>NUCLEOTIDE SEQUENCE [LARGE SCALE GENOMIC DNA]</scope>
    <source>
        <strain evidence="10">IBT 24891</strain>
    </source>
</reference>
<evidence type="ECO:0000256" key="2">
    <source>
        <dbReference type="ARBA" id="ARBA00013014"/>
    </source>
</evidence>
<evidence type="ECO:0000313" key="10">
    <source>
        <dbReference type="Proteomes" id="UP000191285"/>
    </source>
</evidence>
<keyword evidence="4 6" id="KW-0560">Oxidoreductase</keyword>
<dbReference type="InterPro" id="IPR013332">
    <property type="entry name" value="KPR_N"/>
</dbReference>